<keyword evidence="5" id="KW-0732">Signal</keyword>
<feature type="transmembrane region" description="Helical" evidence="8">
    <location>
        <begin position="331"/>
        <end position="354"/>
    </location>
</feature>
<evidence type="ECO:0000256" key="2">
    <source>
        <dbReference type="ARBA" id="ARBA00004418"/>
    </source>
</evidence>
<feature type="transmembrane region" description="Helical" evidence="8">
    <location>
        <begin position="37"/>
        <end position="62"/>
    </location>
</feature>
<comment type="subcellular location">
    <subcellularLocation>
        <location evidence="1">Membrane</location>
        <topology evidence="1">Multi-pass membrane protein</topology>
    </subcellularLocation>
    <subcellularLocation>
        <location evidence="2">Periplasm</location>
    </subcellularLocation>
</comment>
<dbReference type="GO" id="GO:0042597">
    <property type="term" value="C:periplasmic space"/>
    <property type="evidence" value="ECO:0007669"/>
    <property type="project" value="UniProtKB-SubCell"/>
</dbReference>
<dbReference type="RefSeq" id="WP_267989386.1">
    <property type="nucleotide sequence ID" value="NZ_JAPJZI010000001.1"/>
</dbReference>
<feature type="transmembrane region" description="Helical" evidence="8">
    <location>
        <begin position="301"/>
        <end position="319"/>
    </location>
</feature>
<dbReference type="Pfam" id="PF00375">
    <property type="entry name" value="SDF"/>
    <property type="match status" value="1"/>
</dbReference>
<dbReference type="PANTHER" id="PTHR35936">
    <property type="entry name" value="MEMBRANE-BOUND LYTIC MUREIN TRANSGLYCOSYLASE F"/>
    <property type="match status" value="1"/>
</dbReference>
<dbReference type="Proteomes" id="UP001151234">
    <property type="component" value="Unassembled WGS sequence"/>
</dbReference>
<protein>
    <submittedName>
        <fullName evidence="10">Cation:dicarboxylase symporter family transporter</fullName>
    </submittedName>
</protein>
<feature type="transmembrane region" description="Helical" evidence="8">
    <location>
        <begin position="247"/>
        <end position="267"/>
    </location>
</feature>
<organism evidence="10 11">
    <name type="scientific">Hoeflea prorocentri</name>
    <dbReference type="NCBI Taxonomy" id="1922333"/>
    <lineage>
        <taxon>Bacteria</taxon>
        <taxon>Pseudomonadati</taxon>
        <taxon>Pseudomonadota</taxon>
        <taxon>Alphaproteobacteria</taxon>
        <taxon>Hyphomicrobiales</taxon>
        <taxon>Rhizobiaceae</taxon>
        <taxon>Hoeflea</taxon>
    </lineage>
</organism>
<evidence type="ECO:0000313" key="11">
    <source>
        <dbReference type="Proteomes" id="UP001151234"/>
    </source>
</evidence>
<comment type="caution">
    <text evidence="10">The sequence shown here is derived from an EMBL/GenBank/DDBJ whole genome shotgun (WGS) entry which is preliminary data.</text>
</comment>
<name>A0A9X3UG98_9HYPH</name>
<keyword evidence="11" id="KW-1185">Reference proteome</keyword>
<feature type="transmembrane region" description="Helical" evidence="8">
    <location>
        <begin position="374"/>
        <end position="399"/>
    </location>
</feature>
<evidence type="ECO:0000256" key="7">
    <source>
        <dbReference type="ARBA" id="ARBA00023136"/>
    </source>
</evidence>
<keyword evidence="4 8" id="KW-0812">Transmembrane</keyword>
<evidence type="ECO:0000256" key="5">
    <source>
        <dbReference type="ARBA" id="ARBA00022729"/>
    </source>
</evidence>
<dbReference type="Gene3D" id="3.40.190.10">
    <property type="entry name" value="Periplasmic binding protein-like II"/>
    <property type="match status" value="2"/>
</dbReference>
<dbReference type="SUPFAM" id="SSF118215">
    <property type="entry name" value="Proton glutamate symport protein"/>
    <property type="match status" value="1"/>
</dbReference>
<dbReference type="AlphaFoldDB" id="A0A9X3UG98"/>
<reference evidence="10" key="1">
    <citation type="submission" date="2022-11" db="EMBL/GenBank/DDBJ databases">
        <title>Draft genome sequence of Hoeflea poritis E7-10 and Hoeflea prorocentri PM5-8, separated from scleractinian coral Porites lutea and marine dinoflagellate.</title>
        <authorList>
            <person name="Zhang G."/>
            <person name="Wei Q."/>
            <person name="Cai L."/>
        </authorList>
    </citation>
    <scope>NUCLEOTIDE SEQUENCE</scope>
    <source>
        <strain evidence="10">PM5-8</strain>
    </source>
</reference>
<dbReference type="InterPro" id="IPR036458">
    <property type="entry name" value="Na:dicarbo_symporter_sf"/>
</dbReference>
<gene>
    <name evidence="10" type="ORF">OQ273_05075</name>
</gene>
<dbReference type="PANTHER" id="PTHR35936:SF19">
    <property type="entry name" value="AMINO-ACID-BINDING PROTEIN YXEM-RELATED"/>
    <property type="match status" value="1"/>
</dbReference>
<keyword evidence="3" id="KW-0813">Transport</keyword>
<evidence type="ECO:0000256" key="4">
    <source>
        <dbReference type="ARBA" id="ARBA00022692"/>
    </source>
</evidence>
<dbReference type="EMBL" id="JAPJZI010000001">
    <property type="protein sequence ID" value="MDA5397941.1"/>
    <property type="molecule type" value="Genomic_DNA"/>
</dbReference>
<dbReference type="SMART" id="SM00062">
    <property type="entry name" value="PBPb"/>
    <property type="match status" value="1"/>
</dbReference>
<keyword evidence="6 8" id="KW-1133">Transmembrane helix</keyword>
<keyword evidence="7 8" id="KW-0472">Membrane</keyword>
<evidence type="ECO:0000259" key="9">
    <source>
        <dbReference type="SMART" id="SM00062"/>
    </source>
</evidence>
<feature type="transmembrane region" description="Helical" evidence="8">
    <location>
        <begin position="406"/>
        <end position="427"/>
    </location>
</feature>
<evidence type="ECO:0000256" key="3">
    <source>
        <dbReference type="ARBA" id="ARBA00022448"/>
    </source>
</evidence>
<dbReference type="InterPro" id="IPR001638">
    <property type="entry name" value="Solute-binding_3/MltF_N"/>
</dbReference>
<feature type="domain" description="Solute-binding protein family 3/N-terminal" evidence="9">
    <location>
        <begin position="487"/>
        <end position="709"/>
    </location>
</feature>
<feature type="transmembrane region" description="Helical" evidence="8">
    <location>
        <begin position="202"/>
        <end position="226"/>
    </location>
</feature>
<evidence type="ECO:0000256" key="1">
    <source>
        <dbReference type="ARBA" id="ARBA00004141"/>
    </source>
</evidence>
<dbReference type="CDD" id="cd13530">
    <property type="entry name" value="PBP2_peptides_like"/>
    <property type="match status" value="1"/>
</dbReference>
<evidence type="ECO:0000313" key="10">
    <source>
        <dbReference type="EMBL" id="MDA5397941.1"/>
    </source>
</evidence>
<dbReference type="InterPro" id="IPR001991">
    <property type="entry name" value="Na-dicarboxylate_symporter"/>
</dbReference>
<feature type="transmembrane region" description="Helical" evidence="8">
    <location>
        <begin position="7"/>
        <end position="31"/>
    </location>
</feature>
<sequence>MSVNRLPLYVLIGGLLGILIGLINPFLTSILAPIGDIYVRLMEVIVLPYLISSLVLGLGQLAPQTAMNLFRKSWLIYIALWVMTFVVLAFAALTVPLVQKSAIVDFATTLSSEQQSGTALVDLLIPNNFFEALSNNYIPSIVLMGLIFGIAIQHSKKPTELLEVLSIIQKACVRIWGWVILMAPMGVCALFAGSISTMSPEGFAAMSIYIIVIVLTALLVGLWLLPMMLSAFVPMGYRELMSELRQAMLIAVATSLSVAALPLIQAATLKMVKKYRASDKESEQSEVIQTTLSVSYPLAQIGNFFIFIFLLYASSYYFIPLTGMQLAELPLVTLISGFGAPSSSIGAVTFIADWLKLPDGTTDLYVETMAITRYFQVVASVSAFAFVTILVTFAFYGGLRFDLRRFVLTVLVAAIGLSAILAVGRMGGTHIKFYSQTSYLAQGLPANVQALGDANLPSNFASGDGDRQNAQNARADNVLDRVQSSGVLRVGVNPNVMPFAYKNQKGRLVGYDVELMYRFAHDMSVDLQFVPYDWHSLTADLSSHKFDIAISGLYITRSRMESYTFSEPYYENPLALIVPTVRVADFASREKINAQTNLTIAVFDDPVLIETAKRSFPTATFKILENYDDLEQHRDVDAALWTLEQARAWAISHDGYSTAVPKNIGTRFLFAYLMPPNADGIADYLNYWMGLQQENGVLKDMNARWIGQSPVD</sequence>
<dbReference type="SUPFAM" id="SSF53850">
    <property type="entry name" value="Periplasmic binding protein-like II"/>
    <property type="match status" value="1"/>
</dbReference>
<evidence type="ECO:0000256" key="6">
    <source>
        <dbReference type="ARBA" id="ARBA00022989"/>
    </source>
</evidence>
<dbReference type="GO" id="GO:0016020">
    <property type="term" value="C:membrane"/>
    <property type="evidence" value="ECO:0007669"/>
    <property type="project" value="UniProtKB-SubCell"/>
</dbReference>
<feature type="transmembrane region" description="Helical" evidence="8">
    <location>
        <begin position="175"/>
        <end position="196"/>
    </location>
</feature>
<dbReference type="GO" id="GO:0015293">
    <property type="term" value="F:symporter activity"/>
    <property type="evidence" value="ECO:0007669"/>
    <property type="project" value="InterPro"/>
</dbReference>
<dbReference type="Gene3D" id="1.10.3860.10">
    <property type="entry name" value="Sodium:dicarboxylate symporter"/>
    <property type="match status" value="1"/>
</dbReference>
<feature type="transmembrane region" description="Helical" evidence="8">
    <location>
        <begin position="74"/>
        <end position="98"/>
    </location>
</feature>
<feature type="transmembrane region" description="Helical" evidence="8">
    <location>
        <begin position="137"/>
        <end position="154"/>
    </location>
</feature>
<proteinExistence type="predicted"/>
<dbReference type="PRINTS" id="PR00173">
    <property type="entry name" value="EDTRNSPORT"/>
</dbReference>
<dbReference type="Pfam" id="PF00497">
    <property type="entry name" value="SBP_bac_3"/>
    <property type="match status" value="1"/>
</dbReference>
<evidence type="ECO:0000256" key="8">
    <source>
        <dbReference type="SAM" id="Phobius"/>
    </source>
</evidence>
<accession>A0A9X3UG98</accession>